<dbReference type="AlphaFoldDB" id="A0AA42DM36"/>
<keyword evidence="2" id="KW-1185">Reference proteome</keyword>
<evidence type="ECO:0000313" key="1">
    <source>
        <dbReference type="EMBL" id="MDA3731647.1"/>
    </source>
</evidence>
<sequence length="93" mass="10560">MKGIMEFIGAGTQLVGKIKEFPNKAEFAEACVIEHGDRLPEVINQDDIYQASVRYYPYGTEDTRLEHGNDGVYLFVDKEAPGTFKVWMIDITQ</sequence>
<accession>A0AA42DM36</accession>
<evidence type="ECO:0000313" key="2">
    <source>
        <dbReference type="Proteomes" id="UP001169242"/>
    </source>
</evidence>
<proteinExistence type="predicted"/>
<organism evidence="1 2">
    <name type="scientific">Holtiella tumoricola</name>
    <dbReference type="NCBI Taxonomy" id="3018743"/>
    <lineage>
        <taxon>Bacteria</taxon>
        <taxon>Bacillati</taxon>
        <taxon>Bacillota</taxon>
        <taxon>Clostridia</taxon>
        <taxon>Lachnospirales</taxon>
        <taxon>Cellulosilyticaceae</taxon>
        <taxon>Holtiella</taxon>
    </lineage>
</organism>
<dbReference type="RefSeq" id="WP_271012009.1">
    <property type="nucleotide sequence ID" value="NZ_JAQIFT010000040.1"/>
</dbReference>
<protein>
    <submittedName>
        <fullName evidence="1">Uncharacterized protein</fullName>
    </submittedName>
</protein>
<dbReference type="EMBL" id="JAQIFT010000040">
    <property type="protein sequence ID" value="MDA3731647.1"/>
    <property type="molecule type" value="Genomic_DNA"/>
</dbReference>
<comment type="caution">
    <text evidence="1">The sequence shown here is derived from an EMBL/GenBank/DDBJ whole genome shotgun (WGS) entry which is preliminary data.</text>
</comment>
<dbReference type="Proteomes" id="UP001169242">
    <property type="component" value="Unassembled WGS sequence"/>
</dbReference>
<name>A0AA42DM36_9FIRM</name>
<gene>
    <name evidence="1" type="ORF">PBV87_09180</name>
</gene>
<reference evidence="1" key="1">
    <citation type="journal article" date="2023" name="Int. J. Syst. Evol. Microbiol.">
        <title>&lt;i&gt;Holtiella tumoricola&lt;/i&gt; gen. nov. sp. nov., isolated from a human clinical sample.</title>
        <authorList>
            <person name="Allen-Vercoe E."/>
            <person name="Daigneault M.C."/>
            <person name="Vancuren S.J."/>
            <person name="Cochrane K."/>
            <person name="O'Neal L.L."/>
            <person name="Sankaranarayanan K."/>
            <person name="Lawson P.A."/>
        </authorList>
    </citation>
    <scope>NUCLEOTIDE SEQUENCE</scope>
    <source>
        <strain evidence="1">CC70A</strain>
    </source>
</reference>